<dbReference type="Pfam" id="PF24883">
    <property type="entry name" value="NPHP3_N"/>
    <property type="match status" value="1"/>
</dbReference>
<dbReference type="InterPro" id="IPR007111">
    <property type="entry name" value="NACHT_NTPase"/>
</dbReference>
<dbReference type="PANTHER" id="PTHR10039:SF9">
    <property type="entry name" value="NACHT DOMAIN PROTEIN (AFU_ORTHOLOGUE AFUA_2G01760)"/>
    <property type="match status" value="1"/>
</dbReference>
<evidence type="ECO:0000313" key="5">
    <source>
        <dbReference type="Proteomes" id="UP000799750"/>
    </source>
</evidence>
<keyword evidence="1" id="KW-0677">Repeat</keyword>
<dbReference type="InterPro" id="IPR027417">
    <property type="entry name" value="P-loop_NTPase"/>
</dbReference>
<evidence type="ECO:0000256" key="1">
    <source>
        <dbReference type="ARBA" id="ARBA00022737"/>
    </source>
</evidence>
<dbReference type="SUPFAM" id="SSF52540">
    <property type="entry name" value="P-loop containing nucleoside triphosphate hydrolases"/>
    <property type="match status" value="1"/>
</dbReference>
<organism evidence="4 5">
    <name type="scientific">Lophium mytilinum</name>
    <dbReference type="NCBI Taxonomy" id="390894"/>
    <lineage>
        <taxon>Eukaryota</taxon>
        <taxon>Fungi</taxon>
        <taxon>Dikarya</taxon>
        <taxon>Ascomycota</taxon>
        <taxon>Pezizomycotina</taxon>
        <taxon>Dothideomycetes</taxon>
        <taxon>Pleosporomycetidae</taxon>
        <taxon>Mytilinidiales</taxon>
        <taxon>Mytilinidiaceae</taxon>
        <taxon>Lophium</taxon>
    </lineage>
</organism>
<proteinExistence type="predicted"/>
<dbReference type="EMBL" id="MU004192">
    <property type="protein sequence ID" value="KAF2493221.1"/>
    <property type="molecule type" value="Genomic_DNA"/>
</dbReference>
<dbReference type="PANTHER" id="PTHR10039">
    <property type="entry name" value="AMELOGENIN"/>
    <property type="match status" value="1"/>
</dbReference>
<dbReference type="InterPro" id="IPR056884">
    <property type="entry name" value="NPHP3-like_N"/>
</dbReference>
<reference evidence="4" key="1">
    <citation type="journal article" date="2020" name="Stud. Mycol.">
        <title>101 Dothideomycetes genomes: a test case for predicting lifestyles and emergence of pathogens.</title>
        <authorList>
            <person name="Haridas S."/>
            <person name="Albert R."/>
            <person name="Binder M."/>
            <person name="Bloem J."/>
            <person name="Labutti K."/>
            <person name="Salamov A."/>
            <person name="Andreopoulos B."/>
            <person name="Baker S."/>
            <person name="Barry K."/>
            <person name="Bills G."/>
            <person name="Bluhm B."/>
            <person name="Cannon C."/>
            <person name="Castanera R."/>
            <person name="Culley D."/>
            <person name="Daum C."/>
            <person name="Ezra D."/>
            <person name="Gonzalez J."/>
            <person name="Henrissat B."/>
            <person name="Kuo A."/>
            <person name="Liang C."/>
            <person name="Lipzen A."/>
            <person name="Lutzoni F."/>
            <person name="Magnuson J."/>
            <person name="Mondo S."/>
            <person name="Nolan M."/>
            <person name="Ohm R."/>
            <person name="Pangilinan J."/>
            <person name="Park H.-J."/>
            <person name="Ramirez L."/>
            <person name="Alfaro M."/>
            <person name="Sun H."/>
            <person name="Tritt A."/>
            <person name="Yoshinaga Y."/>
            <person name="Zwiers L.-H."/>
            <person name="Turgeon B."/>
            <person name="Goodwin S."/>
            <person name="Spatafora J."/>
            <person name="Crous P."/>
            <person name="Grigoriev I."/>
        </authorList>
    </citation>
    <scope>NUCLEOTIDE SEQUENCE</scope>
    <source>
        <strain evidence="4">CBS 269.34</strain>
    </source>
</reference>
<gene>
    <name evidence="4" type="ORF">BU16DRAFT_465351</name>
</gene>
<dbReference type="Proteomes" id="UP000799750">
    <property type="component" value="Unassembled WGS sequence"/>
</dbReference>
<feature type="region of interest" description="Disordered" evidence="2">
    <location>
        <begin position="1"/>
        <end position="30"/>
    </location>
</feature>
<evidence type="ECO:0000259" key="3">
    <source>
        <dbReference type="PROSITE" id="PS50837"/>
    </source>
</evidence>
<dbReference type="OrthoDB" id="2546325at2759"/>
<feature type="compositionally biased region" description="Polar residues" evidence="2">
    <location>
        <begin position="11"/>
        <end position="23"/>
    </location>
</feature>
<dbReference type="InterPro" id="IPR011990">
    <property type="entry name" value="TPR-like_helical_dom_sf"/>
</dbReference>
<accession>A0A6A6QLK4</accession>
<dbReference type="Gene3D" id="1.25.40.10">
    <property type="entry name" value="Tetratricopeptide repeat domain"/>
    <property type="match status" value="2"/>
</dbReference>
<sequence length="2135" mass="240486">MAPSATRLAHTPSTKATNGFSTPPTSPGSVIHNKFDTAYGNSRPPSGHYGNSMNRSFAWTSRSGQSNDGYKLGFVQESAVSLKKKSMSELGVGVSQSVANVSFINLIESIRDERLATLPHKGSRWDKVLIRAQYFAEKLHHFDVAIQSFALDSHAAAELGYGHARLLLELGHDNSEALDKAFSFFYKNSLIVSALLERTELLSVTSETREELCKMYTDLLSLVVDVAIRFYKAVHVGMLSSSVSLDMFEVFGDTIESLRSRQAKVTEAIWSYQIENEGLEPSEVLDVKIISRWLSPEDRVLSSLGRDHTTFADHQAELTCLWFQKPLSKFLQSNTNYLLLTGQPGSGKTALVASIAERLQRPLGKKTFSSLFCSISSSVPTQANSISVVKSILIQLLSLRTGNMAMYYALAHAYELCNNSADDEVYENHLWQAVADILKNPLDKANDLIIIVDGLDEVDGGNTASQALFDKLLTVTEQGKRVKLVASTQPKSVVAPTNHKGIEHAISRDDIHDDIYAVAIKALIRNHHFHKRSGPEQEELLNRVIQQSNGSFLWTVLVCQLLNLEKSPESFSKTWETLETTHPSVQDVTLKVIAVLDPTDDAKTILSWIAAAERPFTLQEIDILFSIDTKKGTISRKHVDIHVIIDSLRPILSIHDDIIRFRHPIIQHTLQNAIKQGKIPSPVKDSQLDLVLRTLIYTKSTLVEKREPIFDPVDQSLADRLFHQHHFLEYAIRYWVLHLKHAGLAPKSTGDFTVNPDVQRNLPDSTTAPILEKLCWDAQFPGAQEVQLHSLVGRIRSKVFTEDHPTVLQTYLSCATYYHQLSNTTETERYYYLCTKISRTVLSDFHPLTAECANTYLSITETLTSTSRTEIMTHREQVLIILISAYERQFGSTSEILIRTRTTLAELYMYIHEEERARELYQIIQEATVKHYGKNSHEAHGVSEKLNIVLGKKDDQALETYNDSLFGEDTEAEVVEEFNLDRIAIILGRAEREISKKEFTLAERTYVELWQRVSTLCRTTRSIEWHTKNIEIAQAYSSFLKTQSRNTERSSVLAAVWEQYEHHELSFSDSIMTQLVHVAETLKSEGYYTYALAIFKRASFYYKSVRKEESHSYAEIEKQITQTSTEIIKRTVTSSSSTDISESVFESVFHSAISSSKEIDSTTISLAKKLTVQYIEQRKYLEAITVIKSTLQRTWASFFSESSHDITITSTFLQESIYLVEQLAECHIRQRQLEKVEDVYLRLFRAVLRSPQIDATLFEKAKQYLLTFYDKHGYVDSAISVYQEILVVYRTTLGPSHEKTIQVLYILASRCREHPRNHPYWVEYYQQIVTSLNKNSEISHKDAMDAIIIVSNSYWEDRRFAEALTVFGVLWATFIQKSKEYKQFSDTKFVQRLYERYTQSLEETRAKYEVLYKVSKEYHETSVKSYGAESSIAVESTLSLARVAQRSESHTSEAISLYEKISKSSAASSVSITEIKQTLSSLYVHEIASQSSSTVTTESIERATSIQLEQYTEARTKYGYSHETSLSRLRELTSLYVKQKKVDLAIKELSIAIVEINTKETSSQKLIEAASSIASTYHALGLVERATEIVEELHRQIIAKNTLNSSKFSFDLTKTSRSSLIFLATLEYNIRKDLSITFSEIYASIVTEAVLFEEFRQALEAKVGMRKLLLVAAPLRSFLVQRRRTGLTILVEEQVVNLFVQKETAKLGLLSKESPHIFIVAILEHLGHKHQDFNRAVIFGTNEQVALLTNAKKFPEAQDVAHLGFLFAVNHKAYSGPNAISYGFKLASLLVGRDGEKCPDAVLRKKMLQLSNRIVKKILEICKANKINFAQVQLPELSKLSALLGEQEDYETLEWLLSTLWSTRDAQRSWPAAVLLQLGRRLICARYLAGHPIKAIRLCEDIAYNMRRVHGARHPATLDTYLLLSELYTSTGNFYQSKTATDKASAQLARDYFKKALLIHEDLLRLLVHEDGAGDGYDSDDEYDSAAAILAEHGVSVKGSVAGGAGAQEDDTPALSEAEKAVLAKRHLVLLKLAFQRLGGWPKAAGEYERLNAEAFRVFGASAEWKGLEGVEKWSAKGFGGGKAESEAGVFKEQGVGSWEFAGGAAARGVTTVTHAQGKQNGTSKVPVEQEDEEL</sequence>
<feature type="domain" description="NACHT" evidence="3">
    <location>
        <begin position="336"/>
        <end position="490"/>
    </location>
</feature>
<evidence type="ECO:0000256" key="2">
    <source>
        <dbReference type="SAM" id="MobiDB-lite"/>
    </source>
</evidence>
<dbReference type="PROSITE" id="PS50837">
    <property type="entry name" value="NACHT"/>
    <property type="match status" value="1"/>
</dbReference>
<evidence type="ECO:0000313" key="4">
    <source>
        <dbReference type="EMBL" id="KAF2493221.1"/>
    </source>
</evidence>
<dbReference type="Gene3D" id="3.40.50.300">
    <property type="entry name" value="P-loop containing nucleotide triphosphate hydrolases"/>
    <property type="match status" value="1"/>
</dbReference>
<protein>
    <submittedName>
        <fullName evidence="4">NACHT domain-containing protein</fullName>
    </submittedName>
</protein>
<name>A0A6A6QLK4_9PEZI</name>
<keyword evidence="5" id="KW-1185">Reference proteome</keyword>
<feature type="region of interest" description="Disordered" evidence="2">
    <location>
        <begin position="2114"/>
        <end position="2135"/>
    </location>
</feature>